<evidence type="ECO:0000256" key="3">
    <source>
        <dbReference type="ARBA" id="ARBA00022553"/>
    </source>
</evidence>
<evidence type="ECO:0000256" key="5">
    <source>
        <dbReference type="ARBA" id="ARBA00022679"/>
    </source>
</evidence>
<sequence length="157" mass="17781">MKVSEILQPDKIIPSLKGRSKTAVINELVDLFKDDERVKDLEGVRESVHEREKIMSTGVGKGFAIPHAKSNGVNDIIAAFGKLDEPIDFQALDGQPVNLVFLLVGKENLVGPHIKLLSRISRMMNNEEFRENLSKARTAEEIYNLFVEEEKQYFEIN</sequence>
<evidence type="ECO:0000256" key="6">
    <source>
        <dbReference type="ARBA" id="ARBA00022683"/>
    </source>
</evidence>
<organism evidence="8 9">
    <name type="scientific">Melioribacter roseus (strain DSM 23840 / JCM 17771 / VKM B-2668 / P3M-2)</name>
    <dbReference type="NCBI Taxonomy" id="1191523"/>
    <lineage>
        <taxon>Bacteria</taxon>
        <taxon>Pseudomonadati</taxon>
        <taxon>Ignavibacteriota</taxon>
        <taxon>Ignavibacteria</taxon>
        <taxon>Ignavibacteriales</taxon>
        <taxon>Melioribacteraceae</taxon>
        <taxon>Melioribacter</taxon>
    </lineage>
</organism>
<dbReference type="HOGENOM" id="CLU_072531_5_0_10"/>
<dbReference type="GO" id="GO:0009401">
    <property type="term" value="P:phosphoenolpyruvate-dependent sugar phosphotransferase system"/>
    <property type="evidence" value="ECO:0007669"/>
    <property type="project" value="UniProtKB-KW"/>
</dbReference>
<evidence type="ECO:0000256" key="4">
    <source>
        <dbReference type="ARBA" id="ARBA00022597"/>
    </source>
</evidence>
<keyword evidence="3" id="KW-0597">Phosphoprotein</keyword>
<dbReference type="PROSITE" id="PS51094">
    <property type="entry name" value="PTS_EIIA_TYPE_2"/>
    <property type="match status" value="1"/>
</dbReference>
<protein>
    <submittedName>
        <fullName evidence="8">Putative PTS IIA-like nitrogen-regulatory protein PtsN</fullName>
    </submittedName>
</protein>
<dbReference type="Pfam" id="PF00359">
    <property type="entry name" value="PTS_EIIA_2"/>
    <property type="match status" value="1"/>
</dbReference>
<dbReference type="Proteomes" id="UP000009011">
    <property type="component" value="Chromosome"/>
</dbReference>
<dbReference type="CDD" id="cd00211">
    <property type="entry name" value="PTS_IIA_fru"/>
    <property type="match status" value="1"/>
</dbReference>
<dbReference type="NCBIfam" id="TIGR00848">
    <property type="entry name" value="fruA"/>
    <property type="match status" value="1"/>
</dbReference>
<dbReference type="PANTHER" id="PTHR47738:SF1">
    <property type="entry name" value="NITROGEN REGULATORY PROTEIN"/>
    <property type="match status" value="1"/>
</dbReference>
<dbReference type="FunFam" id="3.40.930.10:FF:000009">
    <property type="entry name" value="PTS system, fructose specific IIABC component"/>
    <property type="match status" value="1"/>
</dbReference>
<dbReference type="eggNOG" id="COG1762">
    <property type="taxonomic scope" value="Bacteria"/>
</dbReference>
<evidence type="ECO:0000256" key="2">
    <source>
        <dbReference type="ARBA" id="ARBA00022448"/>
    </source>
</evidence>
<dbReference type="SUPFAM" id="SSF55804">
    <property type="entry name" value="Phoshotransferase/anion transport protein"/>
    <property type="match status" value="1"/>
</dbReference>
<name>I6ZNM3_MELRP</name>
<dbReference type="InterPro" id="IPR016152">
    <property type="entry name" value="PTrfase/Anion_transptr"/>
</dbReference>
<keyword evidence="6" id="KW-0598">Phosphotransferase system</keyword>
<dbReference type="GO" id="GO:0030295">
    <property type="term" value="F:protein kinase activator activity"/>
    <property type="evidence" value="ECO:0007669"/>
    <property type="project" value="TreeGrafter"/>
</dbReference>
<evidence type="ECO:0000313" key="9">
    <source>
        <dbReference type="Proteomes" id="UP000009011"/>
    </source>
</evidence>
<dbReference type="Gene3D" id="3.40.930.10">
    <property type="entry name" value="Mannitol-specific EII, Chain A"/>
    <property type="match status" value="1"/>
</dbReference>
<dbReference type="GO" id="GO:0016020">
    <property type="term" value="C:membrane"/>
    <property type="evidence" value="ECO:0007669"/>
    <property type="project" value="InterPro"/>
</dbReference>
<keyword evidence="9" id="KW-1185">Reference proteome</keyword>
<dbReference type="GO" id="GO:0008982">
    <property type="term" value="F:protein-N(PI)-phosphohistidine-sugar phosphotransferase activity"/>
    <property type="evidence" value="ECO:0007669"/>
    <property type="project" value="InterPro"/>
</dbReference>
<dbReference type="PANTHER" id="PTHR47738">
    <property type="entry name" value="PTS SYSTEM FRUCTOSE-LIKE EIIA COMPONENT-RELATED"/>
    <property type="match status" value="1"/>
</dbReference>
<dbReference type="GO" id="GO:0005737">
    <property type="term" value="C:cytoplasm"/>
    <property type="evidence" value="ECO:0007669"/>
    <property type="project" value="UniProtKB-SubCell"/>
</dbReference>
<keyword evidence="2" id="KW-0813">Transport</keyword>
<gene>
    <name evidence="8" type="ordered locus">MROS_0370</name>
</gene>
<dbReference type="KEGG" id="mro:MROS_0370"/>
<feature type="domain" description="PTS EIIA type-2" evidence="7">
    <location>
        <begin position="5"/>
        <end position="149"/>
    </location>
</feature>
<dbReference type="STRING" id="1191523.MROS_0370"/>
<proteinExistence type="predicted"/>
<evidence type="ECO:0000313" key="8">
    <source>
        <dbReference type="EMBL" id="AFN73614.1"/>
    </source>
</evidence>
<dbReference type="RefSeq" id="WP_014855051.1">
    <property type="nucleotide sequence ID" value="NC_018178.1"/>
</dbReference>
<comment type="subcellular location">
    <subcellularLocation>
        <location evidence="1">Cytoplasm</location>
    </subcellularLocation>
</comment>
<evidence type="ECO:0000259" key="7">
    <source>
        <dbReference type="PROSITE" id="PS51094"/>
    </source>
</evidence>
<dbReference type="EMBL" id="CP003557">
    <property type="protein sequence ID" value="AFN73614.1"/>
    <property type="molecule type" value="Genomic_DNA"/>
</dbReference>
<dbReference type="InterPro" id="IPR051541">
    <property type="entry name" value="PTS_SugarTrans_NitroReg"/>
</dbReference>
<keyword evidence="5" id="KW-0808">Transferase</keyword>
<dbReference type="InterPro" id="IPR002178">
    <property type="entry name" value="PTS_EIIA_type-2_dom"/>
</dbReference>
<dbReference type="OrthoDB" id="95460at2"/>
<dbReference type="AlphaFoldDB" id="I6ZNM3"/>
<accession>I6ZNM3</accession>
<evidence type="ECO:0000256" key="1">
    <source>
        <dbReference type="ARBA" id="ARBA00004496"/>
    </source>
</evidence>
<dbReference type="InterPro" id="IPR004715">
    <property type="entry name" value="PTS_IIA_fruc"/>
</dbReference>
<reference evidence="8 9" key="1">
    <citation type="journal article" date="2013" name="PLoS ONE">
        <title>Genomic analysis of Melioribacter roseus, facultatively anaerobic organotrophic bacterium representing a novel deep lineage within Bacteriodetes/Chlorobi group.</title>
        <authorList>
            <person name="Kadnikov V.V."/>
            <person name="Mardanov A.V."/>
            <person name="Podosokorskaya O.A."/>
            <person name="Gavrilov S.N."/>
            <person name="Kublanov I.V."/>
            <person name="Beletsky A.V."/>
            <person name="Bonch-Osmolovskaya E.A."/>
            <person name="Ravin N.V."/>
        </authorList>
    </citation>
    <scope>NUCLEOTIDE SEQUENCE [LARGE SCALE GENOMIC DNA]</scope>
    <source>
        <strain evidence="9">JCM 17771 / P3M-2</strain>
    </source>
</reference>
<keyword evidence="4" id="KW-0762">Sugar transport</keyword>